<organism evidence="4">
    <name type="scientific">Glycine max</name>
    <name type="common">Soybean</name>
    <name type="synonym">Glycine hispida</name>
    <dbReference type="NCBI Taxonomy" id="3847"/>
    <lineage>
        <taxon>Eukaryota</taxon>
        <taxon>Viridiplantae</taxon>
        <taxon>Streptophyta</taxon>
        <taxon>Embryophyta</taxon>
        <taxon>Tracheophyta</taxon>
        <taxon>Spermatophyta</taxon>
        <taxon>Magnoliopsida</taxon>
        <taxon>eudicotyledons</taxon>
        <taxon>Gunneridae</taxon>
        <taxon>Pentapetalae</taxon>
        <taxon>rosids</taxon>
        <taxon>fabids</taxon>
        <taxon>Fabales</taxon>
        <taxon>Fabaceae</taxon>
        <taxon>Papilionoideae</taxon>
        <taxon>50 kb inversion clade</taxon>
        <taxon>NPAAA clade</taxon>
        <taxon>indigoferoid/millettioid clade</taxon>
        <taxon>Phaseoleae</taxon>
        <taxon>Glycine</taxon>
        <taxon>Glycine subgen. Soja</taxon>
    </lineage>
</organism>
<dbReference type="Proteomes" id="UP000008827">
    <property type="component" value="Chromosome 7"/>
</dbReference>
<evidence type="ECO:0000256" key="3">
    <source>
        <dbReference type="SAM" id="MobiDB-lite"/>
    </source>
</evidence>
<dbReference type="GO" id="GO:0042645">
    <property type="term" value="C:mitochondrial nucleoid"/>
    <property type="evidence" value="ECO:0000318"/>
    <property type="project" value="GO_Central"/>
</dbReference>
<dbReference type="RefSeq" id="NP_001241452.1">
    <property type="nucleotide sequence ID" value="NM_001254523.3"/>
</dbReference>
<reference evidence="5 6" key="2">
    <citation type="journal article" date="2010" name="Nature">
        <title>Genome sequence of the palaeopolyploid soybean.</title>
        <authorList>
            <person name="Schmutz J."/>
            <person name="Cannon S.B."/>
            <person name="Schlueter J."/>
            <person name="Ma J."/>
            <person name="Mitros T."/>
            <person name="Nelson W."/>
            <person name="Hyten D.L."/>
            <person name="Song Q."/>
            <person name="Thelen J.J."/>
            <person name="Cheng J."/>
            <person name="Xu D."/>
            <person name="Hellsten U."/>
            <person name="May G.D."/>
            <person name="Yu Y."/>
            <person name="Sakurai T."/>
            <person name="Umezawa T."/>
            <person name="Bhattacharyya M.K."/>
            <person name="Sandhu D."/>
            <person name="Valliyodan B."/>
            <person name="Lindquist E."/>
            <person name="Peto M."/>
            <person name="Grant D."/>
            <person name="Shu S."/>
            <person name="Goodstein D."/>
            <person name="Barry K."/>
            <person name="Futrell-Griggs M."/>
            <person name="Abernathy B."/>
            <person name="Du J."/>
            <person name="Tian Z."/>
            <person name="Zhu L."/>
            <person name="Gill N."/>
            <person name="Joshi T."/>
            <person name="Libault M."/>
            <person name="Sethuraman A."/>
            <person name="Zhang X.-C."/>
            <person name="Shinozaki K."/>
            <person name="Nguyen H.T."/>
            <person name="Wing R.A."/>
            <person name="Cregan P."/>
            <person name="Specht J."/>
            <person name="Grimwood J."/>
            <person name="Rokhsar D."/>
            <person name="Stacey G."/>
            <person name="Shoemaker R.C."/>
            <person name="Jackson S.A."/>
        </authorList>
    </citation>
    <scope>NUCLEOTIDE SEQUENCE [LARGE SCALE GENOMIC DNA]</scope>
    <source>
        <strain evidence="6">cv. Williams 82</strain>
        <tissue evidence="5">Callus</tissue>
    </source>
</reference>
<sequence>MNYSVRRVLPMSRVVLRSYATVTAKPNDIPFQPKLANSVNLIGHVQSPIQFHVSPNDGYVWASTVITRQDSSDLSFSIPVIFEGDLAHTAKFHLNLNDCIHIAGKLTTDSPQLEHLHPQSNIQVMVQTLNFVQRYPQPNTTTSIDLKPQPQPQPEHSIPSAKKNPDSSSPSPWRDLLDNPMQWRDFRESKRNGLVKPKHPDFKRKDGYSLWLGKDEKWVLPKLEELQFDVPTAISKKGDGGESWNDLVQNYANWWDNRLNKRNAKAPDFKHKETGKGLWLDSSSEWVLEKLPPPLKPKQSVDTERTLVS</sequence>
<dbReference type="EnsemblPlants" id="KRH49064">
    <property type="protein sequence ID" value="KRH49064"/>
    <property type="gene ID" value="GLYMA_07G129800"/>
</dbReference>
<dbReference type="PROSITE" id="PS50935">
    <property type="entry name" value="SSB"/>
    <property type="match status" value="1"/>
</dbReference>
<dbReference type="eggNOG" id="ENOG502QPSC">
    <property type="taxonomic scope" value="Eukaryota"/>
</dbReference>
<dbReference type="InterPro" id="IPR011344">
    <property type="entry name" value="ssDNA-bd"/>
</dbReference>
<dbReference type="EMBL" id="BT093523">
    <property type="protein sequence ID" value="ACU17891.1"/>
    <property type="molecule type" value="mRNA"/>
</dbReference>
<dbReference type="PANTHER" id="PTHR10302">
    <property type="entry name" value="SINGLE-STRANDED DNA-BINDING PROTEIN"/>
    <property type="match status" value="1"/>
</dbReference>
<evidence type="ECO:0000313" key="4">
    <source>
        <dbReference type="EMBL" id="ACU17891.1"/>
    </source>
</evidence>
<evidence type="ECO:0000313" key="6">
    <source>
        <dbReference type="EnsemblPlants" id="KRH49063"/>
    </source>
</evidence>
<evidence type="ECO:0000313" key="7">
    <source>
        <dbReference type="Proteomes" id="UP000008827"/>
    </source>
</evidence>
<dbReference type="FunCoup" id="C6T7T9">
    <property type="interactions" value="2124"/>
</dbReference>
<protein>
    <submittedName>
        <fullName evidence="4 6">Uncharacterized protein</fullName>
    </submittedName>
</protein>
<proteinExistence type="evidence at transcript level"/>
<dbReference type="OMA" id="CFHIVAE"/>
<dbReference type="GO" id="GO:0003697">
    <property type="term" value="F:single-stranded DNA binding"/>
    <property type="evidence" value="ECO:0000318"/>
    <property type="project" value="GO_Central"/>
</dbReference>
<evidence type="ECO:0000256" key="2">
    <source>
        <dbReference type="PROSITE-ProRule" id="PRU00252"/>
    </source>
</evidence>
<dbReference type="Gramene" id="KRH49063">
    <property type="protein sequence ID" value="KRH49063"/>
    <property type="gene ID" value="GLYMA_07G129800"/>
</dbReference>
<dbReference type="InterPro" id="IPR012340">
    <property type="entry name" value="NA-bd_OB-fold"/>
</dbReference>
<dbReference type="SMR" id="C6T7T9"/>
<dbReference type="EMBL" id="CM000840">
    <property type="protein sequence ID" value="KRH49064.1"/>
    <property type="molecule type" value="Genomic_DNA"/>
</dbReference>
<dbReference type="PANTHER" id="PTHR10302:SF0">
    <property type="entry name" value="SINGLE-STRANDED DNA-BINDING PROTEIN, MITOCHONDRIAL"/>
    <property type="match status" value="1"/>
</dbReference>
<dbReference type="AlphaFoldDB" id="C6T7T9"/>
<dbReference type="Gene3D" id="2.40.50.140">
    <property type="entry name" value="Nucleic acid-binding proteins"/>
    <property type="match status" value="1"/>
</dbReference>
<dbReference type="GeneID" id="100788700"/>
<dbReference type="EMBL" id="CM000840">
    <property type="protein sequence ID" value="KRH49063.1"/>
    <property type="molecule type" value="Genomic_DNA"/>
</dbReference>
<dbReference type="HOGENOM" id="CLU_035942_0_0_1"/>
<dbReference type="GO" id="GO:0006260">
    <property type="term" value="P:DNA replication"/>
    <property type="evidence" value="ECO:0000318"/>
    <property type="project" value="GO_Central"/>
</dbReference>
<reference evidence="5" key="4">
    <citation type="submission" date="2018-07" db="EMBL/GenBank/DDBJ databases">
        <title>WGS assembly of Glycine max.</title>
        <authorList>
            <person name="Schmutz J."/>
            <person name="Cannon S."/>
            <person name="Schlueter J."/>
            <person name="Ma J."/>
            <person name="Mitros T."/>
            <person name="Nelson W."/>
            <person name="Hyten D."/>
            <person name="Song Q."/>
            <person name="Thelen J."/>
            <person name="Cheng J."/>
            <person name="Xu D."/>
            <person name="Hellsten U."/>
            <person name="May G."/>
            <person name="Yu Y."/>
            <person name="Sakurai T."/>
            <person name="Umezawa T."/>
            <person name="Bhattacharyya M."/>
            <person name="Sandhu D."/>
            <person name="Valliyodan B."/>
            <person name="Lindquist E."/>
            <person name="Peto M."/>
            <person name="Grant D."/>
            <person name="Shu S."/>
            <person name="Goodstein D."/>
            <person name="Barry K."/>
            <person name="Futrell-Griggs M."/>
            <person name="Abernathy B."/>
            <person name="Du J."/>
            <person name="Tian Z."/>
            <person name="Zhu L."/>
            <person name="Gill N."/>
            <person name="Joshi T."/>
            <person name="Libault M."/>
            <person name="Sethuraman A."/>
            <person name="Zhang X."/>
            <person name="Shinozaki K."/>
            <person name="Nguyen H."/>
            <person name="Wing R."/>
            <person name="Cregan P."/>
            <person name="Specht J."/>
            <person name="Grimwood J."/>
            <person name="Rokhsar D."/>
            <person name="Stacey G."/>
            <person name="Shoemaker R."/>
            <person name="Jackson S."/>
        </authorList>
    </citation>
    <scope>NUCLEOTIDE SEQUENCE</scope>
    <source>
        <tissue evidence="5">Callus</tissue>
    </source>
</reference>
<name>C6T7T9_SOYBN</name>
<evidence type="ECO:0000313" key="5">
    <source>
        <dbReference type="EMBL" id="KRH49063.1"/>
    </source>
</evidence>
<dbReference type="OrthoDB" id="669963at2759"/>
<dbReference type="Gramene" id="KRH49064">
    <property type="protein sequence ID" value="KRH49064"/>
    <property type="gene ID" value="GLYMA_07G129800"/>
</dbReference>
<dbReference type="PaxDb" id="3847-GLYMA07G15570.1"/>
<keyword evidence="7" id="KW-1185">Reference proteome</keyword>
<accession>C6T7T9</accession>
<evidence type="ECO:0000256" key="1">
    <source>
        <dbReference type="ARBA" id="ARBA00023125"/>
    </source>
</evidence>
<keyword evidence="1 2" id="KW-0238">DNA-binding</keyword>
<reference evidence="6" key="3">
    <citation type="submission" date="2018-02" db="UniProtKB">
        <authorList>
            <consortium name="EnsemblPlants"/>
        </authorList>
    </citation>
    <scope>IDENTIFICATION</scope>
    <source>
        <strain evidence="6">Williams 82</strain>
    </source>
</reference>
<dbReference type="GO" id="GO:0008047">
    <property type="term" value="F:enzyme activator activity"/>
    <property type="evidence" value="ECO:0000318"/>
    <property type="project" value="GO_Central"/>
</dbReference>
<reference evidence="4" key="1">
    <citation type="submission" date="2009-08" db="EMBL/GenBank/DDBJ databases">
        <authorList>
            <person name="Cheung F."/>
            <person name="Xiao Y."/>
            <person name="Chan A."/>
            <person name="Moskal W."/>
            <person name="Town C.D."/>
        </authorList>
    </citation>
    <scope>NUCLEOTIDE SEQUENCE</scope>
</reference>
<gene>
    <name evidence="6" type="primary">LOC100788700</name>
    <name evidence="5" type="ORF">GLYMA_07G129800</name>
</gene>
<dbReference type="KEGG" id="gmx:100788700"/>
<dbReference type="EnsemblPlants" id="KRH49063">
    <property type="protein sequence ID" value="KRH49063"/>
    <property type="gene ID" value="GLYMA_07G129800"/>
</dbReference>
<dbReference type="InterPro" id="IPR000424">
    <property type="entry name" value="Primosome_PriB/ssb"/>
</dbReference>
<feature type="region of interest" description="Disordered" evidence="3">
    <location>
        <begin position="137"/>
        <end position="178"/>
    </location>
</feature>
<dbReference type="GO" id="GO:0090297">
    <property type="term" value="P:positive regulation of mitochondrial DNA replication"/>
    <property type="evidence" value="ECO:0000318"/>
    <property type="project" value="GO_Central"/>
</dbReference>
<dbReference type="SUPFAM" id="SSF50249">
    <property type="entry name" value="Nucleic acid-binding proteins"/>
    <property type="match status" value="1"/>
</dbReference>